<feature type="domain" description="G-protein coupled receptors family 1 profile" evidence="9">
    <location>
        <begin position="26"/>
        <end position="272"/>
    </location>
</feature>
<comment type="subcellular location">
    <subcellularLocation>
        <location evidence="1">Cell membrane</location>
        <topology evidence="1">Multi-pass membrane protein</topology>
    </subcellularLocation>
</comment>
<dbReference type="GO" id="GO:0004930">
    <property type="term" value="F:G protein-coupled receptor activity"/>
    <property type="evidence" value="ECO:0007669"/>
    <property type="project" value="UniProtKB-KW"/>
</dbReference>
<feature type="transmembrane region" description="Helical" evidence="8">
    <location>
        <begin position="80"/>
        <end position="101"/>
    </location>
</feature>
<evidence type="ECO:0000256" key="4">
    <source>
        <dbReference type="ARBA" id="ARBA00022692"/>
    </source>
</evidence>
<sequence length="315" mass="34956">MEEDALRLAYTWGIISLCLPAAVANGAVLFSSGLLLGRAEPRAAYMLLGSIALADLFASCLILVGLLYPHAARTPLTCAFLIGGEVSFSLLSMVSIVLIAVERYFYIVHGIKYDNILTHNRIRLLILCSWFVAVGFGLVPELFYKMAASDAAFHCRFVNINPTVVVVAASVAIPALLVTAILYTVVFVHVRRATKAIHNGNSRMKFRSIVVVFLSSICFLLTWGPYMVTGFGYGVFCQKHEDNKTCKEMALALSSPLALLGFLNSVLNPIIYAWWHRPFNLAIRKLICPMKMRERVRKDMYDAASIDTISEKFDM</sequence>
<evidence type="ECO:0000256" key="5">
    <source>
        <dbReference type="ARBA" id="ARBA00022989"/>
    </source>
</evidence>
<comment type="similarity">
    <text evidence="2 7">Belongs to the G-protein coupled receptor 1 family.</text>
</comment>
<evidence type="ECO:0000256" key="8">
    <source>
        <dbReference type="SAM" id="Phobius"/>
    </source>
</evidence>
<evidence type="ECO:0000256" key="1">
    <source>
        <dbReference type="ARBA" id="ARBA00004651"/>
    </source>
</evidence>
<organism evidence="10 11">
    <name type="scientific">Nezara viridula</name>
    <name type="common">Southern green stink bug</name>
    <name type="synonym">Cimex viridulus</name>
    <dbReference type="NCBI Taxonomy" id="85310"/>
    <lineage>
        <taxon>Eukaryota</taxon>
        <taxon>Metazoa</taxon>
        <taxon>Ecdysozoa</taxon>
        <taxon>Arthropoda</taxon>
        <taxon>Hexapoda</taxon>
        <taxon>Insecta</taxon>
        <taxon>Pterygota</taxon>
        <taxon>Neoptera</taxon>
        <taxon>Paraneoptera</taxon>
        <taxon>Hemiptera</taxon>
        <taxon>Heteroptera</taxon>
        <taxon>Panheteroptera</taxon>
        <taxon>Pentatomomorpha</taxon>
        <taxon>Pentatomoidea</taxon>
        <taxon>Pentatomidae</taxon>
        <taxon>Pentatominae</taxon>
        <taxon>Nezara</taxon>
    </lineage>
</organism>
<dbReference type="EMBL" id="OV725077">
    <property type="protein sequence ID" value="CAH1391898.1"/>
    <property type="molecule type" value="Genomic_DNA"/>
</dbReference>
<evidence type="ECO:0000256" key="2">
    <source>
        <dbReference type="ARBA" id="ARBA00010663"/>
    </source>
</evidence>
<dbReference type="PANTHER" id="PTHR22750">
    <property type="entry name" value="G-PROTEIN COUPLED RECEPTOR"/>
    <property type="match status" value="1"/>
</dbReference>
<evidence type="ECO:0000259" key="9">
    <source>
        <dbReference type="PROSITE" id="PS50262"/>
    </source>
</evidence>
<dbReference type="Gene3D" id="1.20.1070.10">
    <property type="entry name" value="Rhodopsin 7-helix transmembrane proteins"/>
    <property type="match status" value="1"/>
</dbReference>
<feature type="transmembrane region" description="Helical" evidence="8">
    <location>
        <begin position="12"/>
        <end position="36"/>
    </location>
</feature>
<feature type="transmembrane region" description="Helical" evidence="8">
    <location>
        <begin position="209"/>
        <end position="236"/>
    </location>
</feature>
<dbReference type="Proteomes" id="UP001152798">
    <property type="component" value="Chromosome 1"/>
</dbReference>
<evidence type="ECO:0000256" key="7">
    <source>
        <dbReference type="RuleBase" id="RU000688"/>
    </source>
</evidence>
<accession>A0A9P0E8M8</accession>
<dbReference type="InterPro" id="IPR000276">
    <property type="entry name" value="GPCR_Rhodpsn"/>
</dbReference>
<feature type="transmembrane region" description="Helical" evidence="8">
    <location>
        <begin position="164"/>
        <end position="188"/>
    </location>
</feature>
<dbReference type="Pfam" id="PF00001">
    <property type="entry name" value="7tm_1"/>
    <property type="match status" value="1"/>
</dbReference>
<keyword evidence="3" id="KW-1003">Cell membrane</keyword>
<evidence type="ECO:0000313" key="10">
    <source>
        <dbReference type="EMBL" id="CAH1391898.1"/>
    </source>
</evidence>
<keyword evidence="6 8" id="KW-0472">Membrane</keyword>
<evidence type="ECO:0000313" key="11">
    <source>
        <dbReference type="Proteomes" id="UP001152798"/>
    </source>
</evidence>
<keyword evidence="11" id="KW-1185">Reference proteome</keyword>
<dbReference type="CDD" id="cd00637">
    <property type="entry name" value="7tm_classA_rhodopsin-like"/>
    <property type="match status" value="1"/>
</dbReference>
<protein>
    <recommendedName>
        <fullName evidence="9">G-protein coupled receptors family 1 profile domain-containing protein</fullName>
    </recommendedName>
</protein>
<keyword evidence="7" id="KW-0807">Transducer</keyword>
<proteinExistence type="inferred from homology"/>
<dbReference type="PROSITE" id="PS00237">
    <property type="entry name" value="G_PROTEIN_RECEP_F1_1"/>
    <property type="match status" value="1"/>
</dbReference>
<dbReference type="PROSITE" id="PS50262">
    <property type="entry name" value="G_PROTEIN_RECEP_F1_2"/>
    <property type="match status" value="1"/>
</dbReference>
<dbReference type="InterPro" id="IPR017452">
    <property type="entry name" value="GPCR_Rhodpsn_7TM"/>
</dbReference>
<dbReference type="SUPFAM" id="SSF81321">
    <property type="entry name" value="Family A G protein-coupled receptor-like"/>
    <property type="match status" value="1"/>
</dbReference>
<dbReference type="GO" id="GO:0005886">
    <property type="term" value="C:plasma membrane"/>
    <property type="evidence" value="ECO:0007669"/>
    <property type="project" value="UniProtKB-SubCell"/>
</dbReference>
<dbReference type="AlphaFoldDB" id="A0A9P0E8M8"/>
<gene>
    <name evidence="10" type="ORF">NEZAVI_LOCUS2825</name>
</gene>
<dbReference type="OrthoDB" id="10011551at2759"/>
<feature type="transmembrane region" description="Helical" evidence="8">
    <location>
        <begin position="122"/>
        <end position="144"/>
    </location>
</feature>
<keyword evidence="7" id="KW-0675">Receptor</keyword>
<keyword evidence="7" id="KW-0297">G-protein coupled receptor</keyword>
<keyword evidence="5 8" id="KW-1133">Transmembrane helix</keyword>
<evidence type="ECO:0000256" key="3">
    <source>
        <dbReference type="ARBA" id="ARBA00022475"/>
    </source>
</evidence>
<name>A0A9P0E8M8_NEZVI</name>
<feature type="transmembrane region" description="Helical" evidence="8">
    <location>
        <begin position="256"/>
        <end position="275"/>
    </location>
</feature>
<dbReference type="PRINTS" id="PR00237">
    <property type="entry name" value="GPCRRHODOPSN"/>
</dbReference>
<reference evidence="10" key="1">
    <citation type="submission" date="2022-01" db="EMBL/GenBank/DDBJ databases">
        <authorList>
            <person name="King R."/>
        </authorList>
    </citation>
    <scope>NUCLEOTIDE SEQUENCE</scope>
</reference>
<keyword evidence="4 7" id="KW-0812">Transmembrane</keyword>
<evidence type="ECO:0000256" key="6">
    <source>
        <dbReference type="ARBA" id="ARBA00023136"/>
    </source>
</evidence>
<feature type="transmembrane region" description="Helical" evidence="8">
    <location>
        <begin position="43"/>
        <end position="68"/>
    </location>
</feature>